<dbReference type="InterPro" id="IPR019861">
    <property type="entry name" value="PorP/SprF_Bacteroidetes"/>
</dbReference>
<reference evidence="1 2" key="2">
    <citation type="journal article" date="2011" name="Stand. Genomic Sci.">
        <title>Complete genome sequence of Leadbetterella byssophila type strain (4M15).</title>
        <authorList>
            <person name="Abt B."/>
            <person name="Teshima H."/>
            <person name="Lucas S."/>
            <person name="Lapidus A."/>
            <person name="Del Rio T.G."/>
            <person name="Nolan M."/>
            <person name="Tice H."/>
            <person name="Cheng J.F."/>
            <person name="Pitluck S."/>
            <person name="Liolios K."/>
            <person name="Pagani I."/>
            <person name="Ivanova N."/>
            <person name="Mavromatis K."/>
            <person name="Pati A."/>
            <person name="Tapia R."/>
            <person name="Han C."/>
            <person name="Goodwin L."/>
            <person name="Chen A."/>
            <person name="Palaniappan K."/>
            <person name="Land M."/>
            <person name="Hauser L."/>
            <person name="Chang Y.J."/>
            <person name="Jeffries C.D."/>
            <person name="Rohde M."/>
            <person name="Goker M."/>
            <person name="Tindall B.J."/>
            <person name="Detter J.C."/>
            <person name="Woyke T."/>
            <person name="Bristow J."/>
            <person name="Eisen J.A."/>
            <person name="Markowitz V."/>
            <person name="Hugenholtz P."/>
            <person name="Klenk H.P."/>
            <person name="Kyrpides N.C."/>
        </authorList>
    </citation>
    <scope>NUCLEOTIDE SEQUENCE [LARGE SCALE GENOMIC DNA]</scope>
    <source>
        <strain evidence="2">DSM 17132 / JCM 16389 / KACC 11308 / NBRC 106382 / 4M15</strain>
    </source>
</reference>
<dbReference type="EMBL" id="CP002305">
    <property type="protein sequence ID" value="ADQ17432.1"/>
    <property type="molecule type" value="Genomic_DNA"/>
</dbReference>
<proteinExistence type="predicted"/>
<dbReference type="STRING" id="649349.Lbys_1725"/>
<dbReference type="RefSeq" id="WP_013408481.1">
    <property type="nucleotide sequence ID" value="NC_014655.1"/>
</dbReference>
<protein>
    <submittedName>
        <fullName evidence="1">Membrane protein</fullName>
    </submittedName>
</protein>
<dbReference type="AlphaFoldDB" id="E4RQ57"/>
<accession>E4RQ57</accession>
<dbReference type="Proteomes" id="UP000007435">
    <property type="component" value="Chromosome"/>
</dbReference>
<sequence length="317" mass="34724">MAKKYILILLFTLFRGLGFGQNLPHFTQYVFNSVYLNPGAAGQANRLQIQSTVRSQYLGYTGTQYSGGSNLSTALSVDMPVAKLKGGIGLHFANQNISKAQGFSEALMSYSFHKQLGSNIIGIGAGVGIGSLSLHGDEYIPRDPDDPYIPSESMNSIAPRVNAGIYLVNPSYQIGLSARNLLEPEYKMGGTEGAFKDKRDYVLTARYDFPLSYTLDLSPMLMVRSDLVSTQVEVGALVTYNQRLWLGGNYRLQDAGSFLIGTNLLENKLKLGYALDIITEGQGAKSTTSHELFLRYVLGSLRMGKKSIVKTPRYSIP</sequence>
<name>E4RQ57_LEAB4</name>
<dbReference type="OrthoDB" id="1320396at2"/>
<dbReference type="NCBIfam" id="TIGR03519">
    <property type="entry name" value="T9SS_PorP_fam"/>
    <property type="match status" value="1"/>
</dbReference>
<dbReference type="KEGG" id="lby:Lbys_1725"/>
<dbReference type="HOGENOM" id="CLU_068235_0_0_10"/>
<dbReference type="Pfam" id="PF11751">
    <property type="entry name" value="PorP_SprF"/>
    <property type="match status" value="1"/>
</dbReference>
<gene>
    <name evidence="1" type="ordered locus">Lbys_1725</name>
</gene>
<organism evidence="1 2">
    <name type="scientific">Leadbetterella byssophila (strain DSM 17132 / JCM 16389 / KACC 11308 / NBRC 106382 / 4M15)</name>
    <dbReference type="NCBI Taxonomy" id="649349"/>
    <lineage>
        <taxon>Bacteria</taxon>
        <taxon>Pseudomonadati</taxon>
        <taxon>Bacteroidota</taxon>
        <taxon>Cytophagia</taxon>
        <taxon>Cytophagales</taxon>
        <taxon>Leadbetterellaceae</taxon>
        <taxon>Leadbetterella</taxon>
    </lineage>
</organism>
<dbReference type="eggNOG" id="COG0226">
    <property type="taxonomic scope" value="Bacteria"/>
</dbReference>
<evidence type="ECO:0000313" key="2">
    <source>
        <dbReference type="Proteomes" id="UP000007435"/>
    </source>
</evidence>
<evidence type="ECO:0000313" key="1">
    <source>
        <dbReference type="EMBL" id="ADQ17432.1"/>
    </source>
</evidence>
<keyword evidence="2" id="KW-1185">Reference proteome</keyword>
<reference key="1">
    <citation type="submission" date="2010-11" db="EMBL/GenBank/DDBJ databases">
        <title>The complete genome of Leadbetterella byssophila DSM 17132.</title>
        <authorList>
            <consortium name="US DOE Joint Genome Institute (JGI-PGF)"/>
            <person name="Lucas S."/>
            <person name="Copeland A."/>
            <person name="Lapidus A."/>
            <person name="Glavina del Rio T."/>
            <person name="Dalin E."/>
            <person name="Tice H."/>
            <person name="Bruce D."/>
            <person name="Goodwin L."/>
            <person name="Pitluck S."/>
            <person name="Kyrpides N."/>
            <person name="Mavromatis K."/>
            <person name="Ivanova N."/>
            <person name="Teshima H."/>
            <person name="Brettin T."/>
            <person name="Detter J.C."/>
            <person name="Han C."/>
            <person name="Tapia R."/>
            <person name="Land M."/>
            <person name="Hauser L."/>
            <person name="Markowitz V."/>
            <person name="Cheng J.-F."/>
            <person name="Hugenholtz P."/>
            <person name="Woyke T."/>
            <person name="Wu D."/>
            <person name="Tindall B."/>
            <person name="Pomrenke H.G."/>
            <person name="Brambilla E."/>
            <person name="Klenk H.-P."/>
            <person name="Eisen J.A."/>
        </authorList>
    </citation>
    <scope>NUCLEOTIDE SEQUENCE [LARGE SCALE GENOMIC DNA]</scope>
    <source>
        <strain>DSM 17132</strain>
    </source>
</reference>